<evidence type="ECO:0000256" key="5">
    <source>
        <dbReference type="ARBA" id="ARBA00023159"/>
    </source>
</evidence>
<proteinExistence type="inferred from homology"/>
<dbReference type="PANTHER" id="PTHR31241:SF62">
    <property type="entry name" value="DEHYDRATION-RESPONSIVE ELEMENT-BINDING PROTEIN 2D"/>
    <property type="match status" value="1"/>
</dbReference>
<accession>A0A5J9TJ05</accession>
<evidence type="ECO:0000256" key="3">
    <source>
        <dbReference type="ARBA" id="ARBA00023016"/>
    </source>
</evidence>
<keyword evidence="12" id="KW-1185">Reference proteome</keyword>
<dbReference type="AlphaFoldDB" id="A0A5J9TJ05"/>
<feature type="non-terminal residue" evidence="11">
    <location>
        <position position="1"/>
    </location>
</feature>
<feature type="compositionally biased region" description="Polar residues" evidence="9">
    <location>
        <begin position="127"/>
        <end position="136"/>
    </location>
</feature>
<dbReference type="PROSITE" id="PS51032">
    <property type="entry name" value="AP2_ERF"/>
    <property type="match status" value="1"/>
</dbReference>
<dbReference type="GO" id="GO:0000976">
    <property type="term" value="F:transcription cis-regulatory region binding"/>
    <property type="evidence" value="ECO:0007669"/>
    <property type="project" value="TreeGrafter"/>
</dbReference>
<dbReference type="Gene3D" id="3.30.730.10">
    <property type="entry name" value="AP2/ERF domain"/>
    <property type="match status" value="1"/>
</dbReference>
<evidence type="ECO:0000256" key="2">
    <source>
        <dbReference type="ARBA" id="ARBA00023015"/>
    </source>
</evidence>
<evidence type="ECO:0000259" key="10">
    <source>
        <dbReference type="PROSITE" id="PS51032"/>
    </source>
</evidence>
<dbReference type="GO" id="GO:0045893">
    <property type="term" value="P:positive regulation of DNA-templated transcription"/>
    <property type="evidence" value="ECO:0007669"/>
    <property type="project" value="TreeGrafter"/>
</dbReference>
<keyword evidence="5" id="KW-0010">Activator</keyword>
<dbReference type="PRINTS" id="PR00367">
    <property type="entry name" value="ETHRSPELEMNT"/>
</dbReference>
<dbReference type="Gramene" id="TVU11177">
    <property type="protein sequence ID" value="TVU11177"/>
    <property type="gene ID" value="EJB05_44746"/>
</dbReference>
<dbReference type="EMBL" id="RWGY01000039">
    <property type="protein sequence ID" value="TVU11177.1"/>
    <property type="molecule type" value="Genomic_DNA"/>
</dbReference>
<dbReference type="Proteomes" id="UP000324897">
    <property type="component" value="Chromosome 3"/>
</dbReference>
<dbReference type="SUPFAM" id="SSF54171">
    <property type="entry name" value="DNA-binding domain"/>
    <property type="match status" value="1"/>
</dbReference>
<dbReference type="InterPro" id="IPR001471">
    <property type="entry name" value="AP2/ERF_dom"/>
</dbReference>
<dbReference type="InterPro" id="IPR036955">
    <property type="entry name" value="AP2/ERF_dom_sf"/>
</dbReference>
<dbReference type="CDD" id="cd00018">
    <property type="entry name" value="AP2"/>
    <property type="match status" value="1"/>
</dbReference>
<dbReference type="FunFam" id="3.30.730.10:FF:000001">
    <property type="entry name" value="Ethylene-responsive transcription factor 2"/>
    <property type="match status" value="1"/>
</dbReference>
<dbReference type="InterPro" id="IPR016177">
    <property type="entry name" value="DNA-bd_dom_sf"/>
</dbReference>
<evidence type="ECO:0000256" key="4">
    <source>
        <dbReference type="ARBA" id="ARBA00023125"/>
    </source>
</evidence>
<feature type="compositionally biased region" description="Polar residues" evidence="9">
    <location>
        <begin position="217"/>
        <end position="234"/>
    </location>
</feature>
<keyword evidence="3" id="KW-0346">Stress response</keyword>
<feature type="region of interest" description="Disordered" evidence="9">
    <location>
        <begin position="206"/>
        <end position="236"/>
    </location>
</feature>
<keyword evidence="6" id="KW-0804">Transcription</keyword>
<evidence type="ECO:0000256" key="6">
    <source>
        <dbReference type="ARBA" id="ARBA00023163"/>
    </source>
</evidence>
<evidence type="ECO:0000256" key="7">
    <source>
        <dbReference type="ARBA" id="ARBA00023242"/>
    </source>
</evidence>
<evidence type="ECO:0000313" key="11">
    <source>
        <dbReference type="EMBL" id="TVU11177.1"/>
    </source>
</evidence>
<feature type="domain" description="AP2/ERF" evidence="10">
    <location>
        <begin position="152"/>
        <end position="209"/>
    </location>
</feature>
<keyword evidence="2" id="KW-0805">Transcription regulation</keyword>
<dbReference type="OrthoDB" id="693911at2759"/>
<comment type="caution">
    <text evidence="11">The sequence shown here is derived from an EMBL/GenBank/DDBJ whole genome shotgun (WGS) entry which is preliminary data.</text>
</comment>
<dbReference type="GO" id="GO:0006950">
    <property type="term" value="P:response to stress"/>
    <property type="evidence" value="ECO:0007669"/>
    <property type="project" value="TreeGrafter"/>
</dbReference>
<evidence type="ECO:0000256" key="1">
    <source>
        <dbReference type="ARBA" id="ARBA00004123"/>
    </source>
</evidence>
<evidence type="ECO:0000256" key="9">
    <source>
        <dbReference type="SAM" id="MobiDB-lite"/>
    </source>
</evidence>
<evidence type="ECO:0000313" key="12">
    <source>
        <dbReference type="Proteomes" id="UP000324897"/>
    </source>
</evidence>
<gene>
    <name evidence="11" type="ORF">EJB05_44746</name>
</gene>
<keyword evidence="7" id="KW-0539">Nucleus</keyword>
<dbReference type="PANTHER" id="PTHR31241">
    <property type="entry name" value="DEHYDRATION-RESPONSIVE ELEMENT-BINDING PROTEIN 2C"/>
    <property type="match status" value="1"/>
</dbReference>
<protein>
    <recommendedName>
        <fullName evidence="10">AP2/ERF domain-containing protein</fullName>
    </recommendedName>
</protein>
<comment type="subcellular location">
    <subcellularLocation>
        <location evidence="1">Nucleus</location>
    </subcellularLocation>
</comment>
<evidence type="ECO:0000256" key="8">
    <source>
        <dbReference type="ARBA" id="ARBA00024343"/>
    </source>
</evidence>
<keyword evidence="4" id="KW-0238">DNA-binding</keyword>
<reference evidence="11 12" key="1">
    <citation type="journal article" date="2019" name="Sci. Rep.">
        <title>A high-quality genome of Eragrostis curvula grass provides insights into Poaceae evolution and supports new strategies to enhance forage quality.</title>
        <authorList>
            <person name="Carballo J."/>
            <person name="Santos B.A.C.M."/>
            <person name="Zappacosta D."/>
            <person name="Garbus I."/>
            <person name="Selva J.P."/>
            <person name="Gallo C.A."/>
            <person name="Diaz A."/>
            <person name="Albertini E."/>
            <person name="Caccamo M."/>
            <person name="Echenique V."/>
        </authorList>
    </citation>
    <scope>NUCLEOTIDE SEQUENCE [LARGE SCALE GENOMIC DNA]</scope>
    <source>
        <strain evidence="12">cv. Victoria</strain>
        <tissue evidence="11">Leaf</tissue>
    </source>
</reference>
<dbReference type="GO" id="GO:0003700">
    <property type="term" value="F:DNA-binding transcription factor activity"/>
    <property type="evidence" value="ECO:0007669"/>
    <property type="project" value="InterPro"/>
</dbReference>
<dbReference type="GO" id="GO:0005634">
    <property type="term" value="C:nucleus"/>
    <property type="evidence" value="ECO:0007669"/>
    <property type="project" value="UniProtKB-SubCell"/>
</dbReference>
<name>A0A5J9TJ05_9POAL</name>
<feature type="region of interest" description="Disordered" evidence="9">
    <location>
        <begin position="99"/>
        <end position="149"/>
    </location>
</feature>
<sequence length="276" mass="30246">MKQHQQRNPKTPKIPSHHKASSRCSVGNTMCGQAMMPGDYAVPAASPRRLAGGIKRKKCGKVARDGRKQWEAAFREFMNGDSDDDDIAPVLAVASRRSCSESTDSEAPQVVPSGKAVVVRPAKQKPRQSAPTTTAARPSDVRRKQARRRSCPYHGIRQRLWGRWASEIRDPVQGVRLWLGTFDSAVDAARAYDAEARRIYGARAKTNFPRSGDGKASRTSTSTEAEGSRNSSDASAPLELECCSDDVLDSLLAGFSDSGSTDNWGRRRVSCRKHFV</sequence>
<comment type="similarity">
    <text evidence="8">Belongs to the AP2/ERF transcription factor family. ERF subfamily.</text>
</comment>
<dbReference type="SMART" id="SM00380">
    <property type="entry name" value="AP2"/>
    <property type="match status" value="1"/>
</dbReference>
<organism evidence="11 12">
    <name type="scientific">Eragrostis curvula</name>
    <name type="common">weeping love grass</name>
    <dbReference type="NCBI Taxonomy" id="38414"/>
    <lineage>
        <taxon>Eukaryota</taxon>
        <taxon>Viridiplantae</taxon>
        <taxon>Streptophyta</taxon>
        <taxon>Embryophyta</taxon>
        <taxon>Tracheophyta</taxon>
        <taxon>Spermatophyta</taxon>
        <taxon>Magnoliopsida</taxon>
        <taxon>Liliopsida</taxon>
        <taxon>Poales</taxon>
        <taxon>Poaceae</taxon>
        <taxon>PACMAD clade</taxon>
        <taxon>Chloridoideae</taxon>
        <taxon>Eragrostideae</taxon>
        <taxon>Eragrostidinae</taxon>
        <taxon>Eragrostis</taxon>
    </lineage>
</organism>
<feature type="region of interest" description="Disordered" evidence="9">
    <location>
        <begin position="1"/>
        <end position="25"/>
    </location>
</feature>